<dbReference type="InterPro" id="IPR008772">
    <property type="entry name" value="Phosphonate_metab_PhnH"/>
</dbReference>
<dbReference type="AlphaFoldDB" id="A0A3S4VB52"/>
<dbReference type="Pfam" id="PF05845">
    <property type="entry name" value="PhnH"/>
    <property type="match status" value="1"/>
</dbReference>
<dbReference type="OrthoDB" id="4627446at2"/>
<evidence type="ECO:0000313" key="1">
    <source>
        <dbReference type="EMBL" id="VEG47816.1"/>
    </source>
</evidence>
<dbReference type="SUPFAM" id="SSF159709">
    <property type="entry name" value="PhnH-like"/>
    <property type="match status" value="1"/>
</dbReference>
<keyword evidence="1" id="KW-0456">Lyase</keyword>
<name>A0A3S4VB52_MYCCI</name>
<sequence>MSWDQVHDGRHGFLACMRALCAPGQPQELPAAPRRCESAELDAAAGVLLALLDRGLVLGVAGGPAAQRLAAALAEETGAELGDIEAADWVLAHGPAADAISRAPRGDRTNPERGATVVVATAGPSSSASISGPGVDGTATVRVPLDELALHAFAAANAETPCGVDVFVVTGDRLYGLPRTLTLRREAA</sequence>
<protein>
    <submittedName>
        <fullName evidence="1">Carbon-phosphorus lyase complex subunit</fullName>
    </submittedName>
</protein>
<dbReference type="GO" id="GO:0019634">
    <property type="term" value="P:organic phosphonate metabolic process"/>
    <property type="evidence" value="ECO:0007669"/>
    <property type="project" value="InterPro"/>
</dbReference>
<dbReference type="InterPro" id="IPR038058">
    <property type="entry name" value="PhnH-like_sp"/>
</dbReference>
<keyword evidence="2" id="KW-1185">Reference proteome</keyword>
<proteinExistence type="predicted"/>
<gene>
    <name evidence="1" type="ORF">NCTC10485_02104</name>
</gene>
<organism evidence="1 2">
    <name type="scientific">Mycolicibacterium chitae</name>
    <name type="common">Mycobacterium chitae</name>
    <dbReference type="NCBI Taxonomy" id="1792"/>
    <lineage>
        <taxon>Bacteria</taxon>
        <taxon>Bacillati</taxon>
        <taxon>Actinomycetota</taxon>
        <taxon>Actinomycetes</taxon>
        <taxon>Mycobacteriales</taxon>
        <taxon>Mycobacteriaceae</taxon>
        <taxon>Mycolicibacterium</taxon>
    </lineage>
</organism>
<dbReference type="RefSeq" id="WP_126333695.1">
    <property type="nucleotide sequence ID" value="NZ_AP022604.1"/>
</dbReference>
<accession>A0A3S4VB52</accession>
<reference evidence="1 2" key="1">
    <citation type="submission" date="2018-12" db="EMBL/GenBank/DDBJ databases">
        <authorList>
            <consortium name="Pathogen Informatics"/>
        </authorList>
    </citation>
    <scope>NUCLEOTIDE SEQUENCE [LARGE SCALE GENOMIC DNA]</scope>
    <source>
        <strain evidence="1 2">NCTC10485</strain>
    </source>
</reference>
<dbReference type="EMBL" id="LR134355">
    <property type="protein sequence ID" value="VEG47816.1"/>
    <property type="molecule type" value="Genomic_DNA"/>
</dbReference>
<dbReference type="NCBIfam" id="TIGR03292">
    <property type="entry name" value="PhnH_redo"/>
    <property type="match status" value="1"/>
</dbReference>
<dbReference type="Proteomes" id="UP000282551">
    <property type="component" value="Chromosome"/>
</dbReference>
<evidence type="ECO:0000313" key="2">
    <source>
        <dbReference type="Proteomes" id="UP000282551"/>
    </source>
</evidence>
<dbReference type="Gene3D" id="3.40.50.11310">
    <property type="entry name" value="Bacterial phosphonate metabolism protein PhnH"/>
    <property type="match status" value="1"/>
</dbReference>
<dbReference type="GO" id="GO:0016829">
    <property type="term" value="F:lyase activity"/>
    <property type="evidence" value="ECO:0007669"/>
    <property type="project" value="UniProtKB-KW"/>
</dbReference>